<comment type="subcellular location">
    <subcellularLocation>
        <location evidence="1">Cell membrane</location>
        <topology evidence="1">Multi-pass membrane protein</topology>
    </subcellularLocation>
</comment>
<evidence type="ECO:0000256" key="2">
    <source>
        <dbReference type="ARBA" id="ARBA00022475"/>
    </source>
</evidence>
<evidence type="ECO:0000256" key="6">
    <source>
        <dbReference type="SAM" id="Phobius"/>
    </source>
</evidence>
<dbReference type="Pfam" id="PF03706">
    <property type="entry name" value="LPG_synthase_TM"/>
    <property type="match status" value="1"/>
</dbReference>
<evidence type="ECO:0000313" key="7">
    <source>
        <dbReference type="EMBL" id="PIZ41022.1"/>
    </source>
</evidence>
<feature type="transmembrane region" description="Helical" evidence="6">
    <location>
        <begin position="311"/>
        <end position="336"/>
    </location>
</feature>
<evidence type="ECO:0000256" key="3">
    <source>
        <dbReference type="ARBA" id="ARBA00022692"/>
    </source>
</evidence>
<feature type="transmembrane region" description="Helical" evidence="6">
    <location>
        <begin position="95"/>
        <end position="114"/>
    </location>
</feature>
<dbReference type="PANTHER" id="PTHR37693:SF1">
    <property type="entry name" value="INTEGRAL MEMBRANE PROTEIN"/>
    <property type="match status" value="1"/>
</dbReference>
<feature type="transmembrane region" description="Helical" evidence="6">
    <location>
        <begin position="49"/>
        <end position="74"/>
    </location>
</feature>
<dbReference type="Proteomes" id="UP000230956">
    <property type="component" value="Unassembled WGS sequence"/>
</dbReference>
<feature type="transmembrane region" description="Helical" evidence="6">
    <location>
        <begin position="162"/>
        <end position="180"/>
    </location>
</feature>
<evidence type="ECO:0000256" key="5">
    <source>
        <dbReference type="ARBA" id="ARBA00023136"/>
    </source>
</evidence>
<keyword evidence="2" id="KW-1003">Cell membrane</keyword>
<keyword evidence="3 6" id="KW-0812">Transmembrane</keyword>
<keyword evidence="4 6" id="KW-1133">Transmembrane helix</keyword>
<dbReference type="PANTHER" id="PTHR37693">
    <property type="entry name" value="PHOSPHATIDYLGLYCEROL LYSYLTRANSFERASE"/>
    <property type="match status" value="1"/>
</dbReference>
<organism evidence="7 8">
    <name type="scientific">Candidatus Aquicultor secundus</name>
    <dbReference type="NCBI Taxonomy" id="1973895"/>
    <lineage>
        <taxon>Bacteria</taxon>
        <taxon>Bacillati</taxon>
        <taxon>Actinomycetota</taxon>
        <taxon>Candidatus Aquicultoria</taxon>
        <taxon>Candidatus Aquicultorales</taxon>
        <taxon>Candidatus Aquicultoraceae</taxon>
        <taxon>Candidatus Aquicultor</taxon>
    </lineage>
</organism>
<name>A0A2M7T9C4_9ACTN</name>
<feature type="transmembrane region" description="Helical" evidence="6">
    <location>
        <begin position="272"/>
        <end position="291"/>
    </location>
</feature>
<dbReference type="EMBL" id="PFNG01000072">
    <property type="protein sequence ID" value="PIZ41022.1"/>
    <property type="molecule type" value="Genomic_DNA"/>
</dbReference>
<keyword evidence="5 6" id="KW-0472">Membrane</keyword>
<evidence type="ECO:0000256" key="4">
    <source>
        <dbReference type="ARBA" id="ARBA00022989"/>
    </source>
</evidence>
<feature type="transmembrane region" description="Helical" evidence="6">
    <location>
        <begin position="16"/>
        <end position="37"/>
    </location>
</feature>
<evidence type="ECO:0008006" key="9">
    <source>
        <dbReference type="Google" id="ProtNLM"/>
    </source>
</evidence>
<dbReference type="GO" id="GO:0005886">
    <property type="term" value="C:plasma membrane"/>
    <property type="evidence" value="ECO:0007669"/>
    <property type="project" value="UniProtKB-SubCell"/>
</dbReference>
<evidence type="ECO:0000313" key="8">
    <source>
        <dbReference type="Proteomes" id="UP000230956"/>
    </source>
</evidence>
<comment type="caution">
    <text evidence="7">The sequence shown here is derived from an EMBL/GenBank/DDBJ whole genome shotgun (WGS) entry which is preliminary data.</text>
</comment>
<evidence type="ECO:0000256" key="1">
    <source>
        <dbReference type="ARBA" id="ARBA00004651"/>
    </source>
</evidence>
<dbReference type="NCBIfam" id="TIGR00374">
    <property type="entry name" value="flippase-like domain"/>
    <property type="match status" value="1"/>
</dbReference>
<reference evidence="8" key="1">
    <citation type="submission" date="2017-09" db="EMBL/GenBank/DDBJ databases">
        <title>Depth-based differentiation of microbial function through sediment-hosted aquifers and enrichment of novel symbionts in the deep terrestrial subsurface.</title>
        <authorList>
            <person name="Probst A.J."/>
            <person name="Ladd B."/>
            <person name="Jarett J.K."/>
            <person name="Geller-Mcgrath D.E."/>
            <person name="Sieber C.M.K."/>
            <person name="Emerson J.B."/>
            <person name="Anantharaman K."/>
            <person name="Thomas B.C."/>
            <person name="Malmstrom R."/>
            <person name="Stieglmeier M."/>
            <person name="Klingl A."/>
            <person name="Woyke T."/>
            <person name="Ryan C.M."/>
            <person name="Banfield J.F."/>
        </authorList>
    </citation>
    <scope>NUCLEOTIDE SEQUENCE [LARGE SCALE GENOMIC DNA]</scope>
</reference>
<proteinExistence type="predicted"/>
<feature type="transmembrane region" description="Helical" evidence="6">
    <location>
        <begin position="238"/>
        <end position="260"/>
    </location>
</feature>
<sequence>MQNNRENISLQRAKKGILTVVLLGIVTVGVIIALTFNKRTLLALSKINLTFLGLAALAVLLSWIFSGLPFYLLTRVTRKPISFAASLRVYLGGSFFGYITPFGSGLIPTQIYLLTGDGLTPGEATAVTSSRATISSWLFVALGLMIFIIFRSSLSNSVKLSLLGIAAAAAIWSLITLFFIKQPVRAKASVSRILHGRLLTRGLGEERLGKARDRIHHEIDHLSLNLKDLFSLKNAPSIIAVFLSEVVAWFGLFSVLPLVLFGFGVSGNLGQLIFRIFLLFAVAPVSPTPGGSGVVEAALTGLLQGLVPGEIIGLIVLVWRFLTYYLTLLAGAAIVLRFISKSSLSKNQAPEQPNR</sequence>
<protein>
    <recommendedName>
        <fullName evidence="9">Flippase-like domain-containing protein</fullName>
    </recommendedName>
</protein>
<feature type="transmembrane region" description="Helical" evidence="6">
    <location>
        <begin position="134"/>
        <end position="150"/>
    </location>
</feature>
<dbReference type="AlphaFoldDB" id="A0A2M7T9C4"/>
<dbReference type="RefSeq" id="WP_286678577.1">
    <property type="nucleotide sequence ID" value="NZ_MNXI01000092.1"/>
</dbReference>
<gene>
    <name evidence="7" type="ORF">COY37_02970</name>
</gene>
<dbReference type="InterPro" id="IPR022791">
    <property type="entry name" value="L-PG_synthase/AglD"/>
</dbReference>
<accession>A0A2M7T9C4</accession>